<dbReference type="CDD" id="cd16936">
    <property type="entry name" value="HATPase_RsbW-like"/>
    <property type="match status" value="1"/>
</dbReference>
<dbReference type="GO" id="GO:0005524">
    <property type="term" value="F:ATP binding"/>
    <property type="evidence" value="ECO:0007669"/>
    <property type="project" value="UniProtKB-KW"/>
</dbReference>
<feature type="compositionally biased region" description="Basic and acidic residues" evidence="2">
    <location>
        <begin position="9"/>
        <end position="22"/>
    </location>
</feature>
<dbReference type="PANTHER" id="PTHR35526:SF3">
    <property type="entry name" value="ANTI-SIGMA-F FACTOR RSBW"/>
    <property type="match status" value="1"/>
</dbReference>
<reference evidence="4 5" key="1">
    <citation type="submission" date="2020-08" db="EMBL/GenBank/DDBJ databases">
        <title>Streptomyces sp. PSKA01 genome sequencing and assembly.</title>
        <authorList>
            <person name="Mandal S."/>
            <person name="Maiti P.K."/>
            <person name="Das P."/>
        </authorList>
    </citation>
    <scope>NUCLEOTIDE SEQUENCE [LARGE SCALE GENOMIC DNA]</scope>
    <source>
        <strain evidence="4 5">PSKA01</strain>
    </source>
</reference>
<protein>
    <submittedName>
        <fullName evidence="4">ATP-binding protein</fullName>
    </submittedName>
</protein>
<keyword evidence="5" id="KW-1185">Reference proteome</keyword>
<keyword evidence="4" id="KW-0547">Nucleotide-binding</keyword>
<comment type="caution">
    <text evidence="4">The sequence shown here is derived from an EMBL/GenBank/DDBJ whole genome shotgun (WGS) entry which is preliminary data.</text>
</comment>
<dbReference type="Proteomes" id="UP000584670">
    <property type="component" value="Unassembled WGS sequence"/>
</dbReference>
<evidence type="ECO:0000313" key="4">
    <source>
        <dbReference type="EMBL" id="MBC2902404.1"/>
    </source>
</evidence>
<accession>A0A7X1J2F6</accession>
<dbReference type="AlphaFoldDB" id="A0A7X1J2F6"/>
<name>A0A7X1J2F6_9ACTN</name>
<dbReference type="InterPro" id="IPR003594">
    <property type="entry name" value="HATPase_dom"/>
</dbReference>
<evidence type="ECO:0000259" key="3">
    <source>
        <dbReference type="Pfam" id="PF13581"/>
    </source>
</evidence>
<keyword evidence="1" id="KW-0808">Transferase</keyword>
<keyword evidence="4" id="KW-0067">ATP-binding</keyword>
<dbReference type="PANTHER" id="PTHR35526">
    <property type="entry name" value="ANTI-SIGMA-F FACTOR RSBW-RELATED"/>
    <property type="match status" value="1"/>
</dbReference>
<dbReference type="GO" id="GO:0004674">
    <property type="term" value="F:protein serine/threonine kinase activity"/>
    <property type="evidence" value="ECO:0007669"/>
    <property type="project" value="UniProtKB-KW"/>
</dbReference>
<sequence>MAVPPQGHRSVEGPMHRIRLLDGDGDPPMAVLTIRTYPATDSQIPLCRHAARETVAGHRTFDPDTVGLLLTELATNAVKHSSSPAFTVAVALTERARLLVAVVDGGHGEPKPHIRDAGLSATGGRGLVLVEALAHRWGVDQEGGGMLVWFELAPEAERAKECASVAGVSGQ</sequence>
<keyword evidence="1" id="KW-0418">Kinase</keyword>
<feature type="region of interest" description="Disordered" evidence="2">
    <location>
        <begin position="1"/>
        <end position="24"/>
    </location>
</feature>
<dbReference type="Gene3D" id="3.30.565.10">
    <property type="entry name" value="Histidine kinase-like ATPase, C-terminal domain"/>
    <property type="match status" value="1"/>
</dbReference>
<organism evidence="4 5">
    <name type="scientific">Streptomyces cupreus</name>
    <dbReference type="NCBI Taxonomy" id="2759956"/>
    <lineage>
        <taxon>Bacteria</taxon>
        <taxon>Bacillati</taxon>
        <taxon>Actinomycetota</taxon>
        <taxon>Actinomycetes</taxon>
        <taxon>Kitasatosporales</taxon>
        <taxon>Streptomycetaceae</taxon>
        <taxon>Streptomyces</taxon>
    </lineage>
</organism>
<proteinExistence type="predicted"/>
<gene>
    <name evidence="4" type="ORF">H4N64_12425</name>
</gene>
<feature type="domain" description="Histidine kinase/HSP90-like ATPase" evidence="3">
    <location>
        <begin position="38"/>
        <end position="150"/>
    </location>
</feature>
<dbReference type="InterPro" id="IPR050267">
    <property type="entry name" value="Anti-sigma-factor_SerPK"/>
</dbReference>
<dbReference type="EMBL" id="JACMSF010000010">
    <property type="protein sequence ID" value="MBC2902404.1"/>
    <property type="molecule type" value="Genomic_DNA"/>
</dbReference>
<evidence type="ECO:0000256" key="1">
    <source>
        <dbReference type="ARBA" id="ARBA00022527"/>
    </source>
</evidence>
<dbReference type="Pfam" id="PF13581">
    <property type="entry name" value="HATPase_c_2"/>
    <property type="match status" value="1"/>
</dbReference>
<evidence type="ECO:0000313" key="5">
    <source>
        <dbReference type="Proteomes" id="UP000584670"/>
    </source>
</evidence>
<dbReference type="InterPro" id="IPR036890">
    <property type="entry name" value="HATPase_C_sf"/>
</dbReference>
<keyword evidence="1" id="KW-0723">Serine/threonine-protein kinase</keyword>
<evidence type="ECO:0000256" key="2">
    <source>
        <dbReference type="SAM" id="MobiDB-lite"/>
    </source>
</evidence>
<dbReference type="SUPFAM" id="SSF55874">
    <property type="entry name" value="ATPase domain of HSP90 chaperone/DNA topoisomerase II/histidine kinase"/>
    <property type="match status" value="1"/>
</dbReference>